<evidence type="ECO:0000313" key="2">
    <source>
        <dbReference type="EMBL" id="SVE46616.1"/>
    </source>
</evidence>
<dbReference type="CDD" id="cd00586">
    <property type="entry name" value="4HBT"/>
    <property type="match status" value="1"/>
</dbReference>
<dbReference type="EMBL" id="UINC01219237">
    <property type="protein sequence ID" value="SVE46616.1"/>
    <property type="molecule type" value="Genomic_DNA"/>
</dbReference>
<evidence type="ECO:0000256" key="1">
    <source>
        <dbReference type="ARBA" id="ARBA00022801"/>
    </source>
</evidence>
<reference evidence="2" key="1">
    <citation type="submission" date="2018-05" db="EMBL/GenBank/DDBJ databases">
        <authorList>
            <person name="Lanie J.A."/>
            <person name="Ng W.-L."/>
            <person name="Kazmierczak K.M."/>
            <person name="Andrzejewski T.M."/>
            <person name="Davidsen T.M."/>
            <person name="Wayne K.J."/>
            <person name="Tettelin H."/>
            <person name="Glass J.I."/>
            <person name="Rusch D."/>
            <person name="Podicherti R."/>
            <person name="Tsui H.-C.T."/>
            <person name="Winkler M.E."/>
        </authorList>
    </citation>
    <scope>NUCLEOTIDE SEQUENCE</scope>
</reference>
<sequence length="141" mass="16427">MNTCKSWELKKKVLPQHTDHAGVVWHGTYLNWLEESRIDSIGKAGIRYIELLNRGFEMPVYKIEIKYLMPIMIGDEIIVKSSFIINQGPRIKVNSKFTNLRNKIHAEASIDIVLINKKTFKVVRKRPLFLEHCLNNLRKGP</sequence>
<dbReference type="Gene3D" id="3.10.129.10">
    <property type="entry name" value="Hotdog Thioesterase"/>
    <property type="match status" value="1"/>
</dbReference>
<dbReference type="PIRSF" id="PIRSF003230">
    <property type="entry name" value="YbgC"/>
    <property type="match status" value="1"/>
</dbReference>
<gene>
    <name evidence="2" type="ORF">METZ01_LOCUS499470</name>
</gene>
<organism evidence="2">
    <name type="scientific">marine metagenome</name>
    <dbReference type="NCBI Taxonomy" id="408172"/>
    <lineage>
        <taxon>unclassified sequences</taxon>
        <taxon>metagenomes</taxon>
        <taxon>ecological metagenomes</taxon>
    </lineage>
</organism>
<accession>A0A383DQ42</accession>
<protein>
    <recommendedName>
        <fullName evidence="3">Thioesterase domain-containing protein</fullName>
    </recommendedName>
</protein>
<evidence type="ECO:0008006" key="3">
    <source>
        <dbReference type="Google" id="ProtNLM"/>
    </source>
</evidence>
<dbReference type="SUPFAM" id="SSF54637">
    <property type="entry name" value="Thioesterase/thiol ester dehydrase-isomerase"/>
    <property type="match status" value="1"/>
</dbReference>
<proteinExistence type="predicted"/>
<name>A0A383DQ42_9ZZZZ</name>
<keyword evidence="1" id="KW-0378">Hydrolase</keyword>
<dbReference type="Pfam" id="PF13279">
    <property type="entry name" value="4HBT_2"/>
    <property type="match status" value="1"/>
</dbReference>
<dbReference type="InterPro" id="IPR006684">
    <property type="entry name" value="YbgC/YbaW"/>
</dbReference>
<dbReference type="GO" id="GO:0016787">
    <property type="term" value="F:hydrolase activity"/>
    <property type="evidence" value="ECO:0007669"/>
    <property type="project" value="UniProtKB-KW"/>
</dbReference>
<dbReference type="InterPro" id="IPR029069">
    <property type="entry name" value="HotDog_dom_sf"/>
</dbReference>
<dbReference type="AlphaFoldDB" id="A0A383DQ42"/>